<proteinExistence type="predicted"/>
<accession>A0ABZ3IGG0</accession>
<evidence type="ECO:0000313" key="1">
    <source>
        <dbReference type="EMBL" id="XFO64762.1"/>
    </source>
</evidence>
<name>A0ABZ3IGG0_9FIRM</name>
<protein>
    <submittedName>
        <fullName evidence="1">Uncharacterized protein</fullName>
    </submittedName>
</protein>
<keyword evidence="2" id="KW-1185">Reference proteome</keyword>
<evidence type="ECO:0000313" key="2">
    <source>
        <dbReference type="Proteomes" id="UP000216752"/>
    </source>
</evidence>
<gene>
    <name evidence="1" type="ORF">SPSIL_008710</name>
</gene>
<dbReference type="Proteomes" id="UP000216752">
    <property type="component" value="Chromosome"/>
</dbReference>
<dbReference type="EMBL" id="CP155573">
    <property type="protein sequence ID" value="XFO64762.1"/>
    <property type="molecule type" value="Genomic_DNA"/>
</dbReference>
<sequence>MKCIPGKASRTNCLKCNSQGRVVGYKSPMVDMDCPNCGATWRTISSICECCHSPSGTPYYTDCKHCVGKKKHTKES</sequence>
<organism evidence="1 2">
    <name type="scientific">Sporomusa silvacetica DSM 10669</name>
    <dbReference type="NCBI Taxonomy" id="1123289"/>
    <lineage>
        <taxon>Bacteria</taxon>
        <taxon>Bacillati</taxon>
        <taxon>Bacillota</taxon>
        <taxon>Negativicutes</taxon>
        <taxon>Selenomonadales</taxon>
        <taxon>Sporomusaceae</taxon>
        <taxon>Sporomusa</taxon>
    </lineage>
</organism>
<reference evidence="1" key="1">
    <citation type="submission" date="2024-05" db="EMBL/GenBank/DDBJ databases">
        <title>Isolation and characterization of Sporomusa carbonis sp. nov., a carboxydotrophic hydrogenogen in the genus of Sporomusa isolated from a charcoal burning pile.</title>
        <authorList>
            <person name="Boeer T."/>
            <person name="Rosenbaum F."/>
            <person name="Eysell L."/>
            <person name="Mueller V."/>
            <person name="Daniel R."/>
            <person name="Poehlein A."/>
        </authorList>
    </citation>
    <scope>NUCLEOTIDE SEQUENCE [LARGE SCALE GENOMIC DNA]</scope>
    <source>
        <strain evidence="1">DSM 10669</strain>
    </source>
</reference>